<comment type="caution">
    <text evidence="1">The sequence shown here is derived from an EMBL/GenBank/DDBJ whole genome shotgun (WGS) entry which is preliminary data.</text>
</comment>
<reference evidence="1" key="1">
    <citation type="submission" date="2018-05" db="EMBL/GenBank/DDBJ databases">
        <title>Draft genome of Mucuna pruriens seed.</title>
        <authorList>
            <person name="Nnadi N.E."/>
            <person name="Vos R."/>
            <person name="Hasami M.H."/>
            <person name="Devisetty U.K."/>
            <person name="Aguiy J.C."/>
        </authorList>
    </citation>
    <scope>NUCLEOTIDE SEQUENCE [LARGE SCALE GENOMIC DNA]</scope>
    <source>
        <strain evidence="1">JCA_2017</strain>
    </source>
</reference>
<evidence type="ECO:0000313" key="1">
    <source>
        <dbReference type="EMBL" id="RDX60551.1"/>
    </source>
</evidence>
<gene>
    <name evidence="1" type="ORF">CR513_61294</name>
</gene>
<sequence length="209" mass="24355">MVTLLMDATTIVISKEKIDDKAHMAQDNSSSNPVVHMVTTNTKLGDLETWYLTFECFNHMTNDKERLVDFDDTKKSIRRVKRCWEHDDLKERWKDPLAQNKTFQVQINVVEYQCLTIEVTLENVCNNCLISKQPRNSFNSYIPMRTTYLLKMDLVKCCKSILSRPNQKCFKFSRVSNFSLRSNLKGKSKYSRLAKGIDIQHEVIASFTP</sequence>
<feature type="non-terminal residue" evidence="1">
    <location>
        <position position="1"/>
    </location>
</feature>
<proteinExistence type="predicted"/>
<protein>
    <submittedName>
        <fullName evidence="1">Uncharacterized protein</fullName>
    </submittedName>
</protein>
<accession>A0A371E3D0</accession>
<dbReference type="Proteomes" id="UP000257109">
    <property type="component" value="Unassembled WGS sequence"/>
</dbReference>
<name>A0A371E3D0_MUCPR</name>
<evidence type="ECO:0000313" key="2">
    <source>
        <dbReference type="Proteomes" id="UP000257109"/>
    </source>
</evidence>
<organism evidence="1 2">
    <name type="scientific">Mucuna pruriens</name>
    <name type="common">Velvet bean</name>
    <name type="synonym">Dolichos pruriens</name>
    <dbReference type="NCBI Taxonomy" id="157652"/>
    <lineage>
        <taxon>Eukaryota</taxon>
        <taxon>Viridiplantae</taxon>
        <taxon>Streptophyta</taxon>
        <taxon>Embryophyta</taxon>
        <taxon>Tracheophyta</taxon>
        <taxon>Spermatophyta</taxon>
        <taxon>Magnoliopsida</taxon>
        <taxon>eudicotyledons</taxon>
        <taxon>Gunneridae</taxon>
        <taxon>Pentapetalae</taxon>
        <taxon>rosids</taxon>
        <taxon>fabids</taxon>
        <taxon>Fabales</taxon>
        <taxon>Fabaceae</taxon>
        <taxon>Papilionoideae</taxon>
        <taxon>50 kb inversion clade</taxon>
        <taxon>NPAAA clade</taxon>
        <taxon>indigoferoid/millettioid clade</taxon>
        <taxon>Phaseoleae</taxon>
        <taxon>Mucuna</taxon>
    </lineage>
</organism>
<dbReference type="EMBL" id="QJKJ01016777">
    <property type="protein sequence ID" value="RDX60551.1"/>
    <property type="molecule type" value="Genomic_DNA"/>
</dbReference>
<keyword evidence="2" id="KW-1185">Reference proteome</keyword>
<dbReference type="AlphaFoldDB" id="A0A371E3D0"/>